<dbReference type="eggNOG" id="ENOG502T673">
    <property type="taxonomic scope" value="Eukaryota"/>
</dbReference>
<keyword evidence="1" id="KW-0175">Coiled coil</keyword>
<dbReference type="Gene3D" id="1.20.1270.60">
    <property type="entry name" value="Arfaptin homology (AH) domain/BAR domain"/>
    <property type="match status" value="1"/>
</dbReference>
<feature type="compositionally biased region" description="Basic residues" evidence="2">
    <location>
        <begin position="285"/>
        <end position="295"/>
    </location>
</feature>
<dbReference type="InterPro" id="IPR009602">
    <property type="entry name" value="CBAR/FAM92"/>
</dbReference>
<dbReference type="OrthoDB" id="60621at2759"/>
<dbReference type="GO" id="GO:0060271">
    <property type="term" value="P:cilium assembly"/>
    <property type="evidence" value="ECO:0007669"/>
    <property type="project" value="TreeGrafter"/>
</dbReference>
<feature type="compositionally biased region" description="Basic and acidic residues" evidence="2">
    <location>
        <begin position="270"/>
        <end position="284"/>
    </location>
</feature>
<gene>
    <name evidence="3" type="ORF">SPPG_07895</name>
</gene>
<feature type="region of interest" description="Disordered" evidence="2">
    <location>
        <begin position="229"/>
        <end position="295"/>
    </location>
</feature>
<dbReference type="SUPFAM" id="SSF103657">
    <property type="entry name" value="BAR/IMD domain-like"/>
    <property type="match status" value="1"/>
</dbReference>
<dbReference type="PANTHER" id="PTHR21223">
    <property type="entry name" value="CBY1-INTERACTING BAR DOMAIN-CONTAINING PROTEIN HOMOLOG"/>
    <property type="match status" value="1"/>
</dbReference>
<evidence type="ECO:0008006" key="5">
    <source>
        <dbReference type="Google" id="ProtNLM"/>
    </source>
</evidence>
<dbReference type="EMBL" id="KQ257467">
    <property type="protein sequence ID" value="KNC96682.1"/>
    <property type="molecule type" value="Genomic_DNA"/>
</dbReference>
<dbReference type="Proteomes" id="UP000053201">
    <property type="component" value="Unassembled WGS sequence"/>
</dbReference>
<dbReference type="GO" id="GO:0035869">
    <property type="term" value="C:ciliary transition zone"/>
    <property type="evidence" value="ECO:0007669"/>
    <property type="project" value="TreeGrafter"/>
</dbReference>
<dbReference type="OMA" id="EYEKWNP"/>
<protein>
    <recommendedName>
        <fullName evidence="5">BAR domain-containing protein</fullName>
    </recommendedName>
</protein>
<keyword evidence="4" id="KW-1185">Reference proteome</keyword>
<evidence type="ECO:0000256" key="1">
    <source>
        <dbReference type="SAM" id="Coils"/>
    </source>
</evidence>
<dbReference type="GO" id="GO:0036064">
    <property type="term" value="C:ciliary basal body"/>
    <property type="evidence" value="ECO:0007669"/>
    <property type="project" value="TreeGrafter"/>
</dbReference>
<evidence type="ECO:0000256" key="2">
    <source>
        <dbReference type="SAM" id="MobiDB-lite"/>
    </source>
</evidence>
<dbReference type="STRING" id="645134.A0A0L0H648"/>
<sequence length="295" mass="33790">MTSIKGASDDGTHFIQKTIRDTERSMANLRRTLAGYLRNQERLRRKSLKLAVVLKMFSENEAPALSTVLSGLAELVTEREKAREVATDRINIVSQEPLKLYSMICTRMKNEVKARESAAQKEHRKQEQLDKILIKDAANRTRISQSQLELAGATQDVRTATGALVDSVHRFESQKRADLQRSLGEFLWNEMNFHAQALEILTEAHQLLMTDDMSADLAEIEERVNLAASRTNSPIRGHREDAYYDSDEDDSRSPHFRRKDSIRSRKSVRSHQDRLEPPRSEKRRQSAGHARGRNK</sequence>
<proteinExistence type="predicted"/>
<organism evidence="3 4">
    <name type="scientific">Spizellomyces punctatus (strain DAOM BR117)</name>
    <dbReference type="NCBI Taxonomy" id="645134"/>
    <lineage>
        <taxon>Eukaryota</taxon>
        <taxon>Fungi</taxon>
        <taxon>Fungi incertae sedis</taxon>
        <taxon>Chytridiomycota</taxon>
        <taxon>Chytridiomycota incertae sedis</taxon>
        <taxon>Chytridiomycetes</taxon>
        <taxon>Spizellomycetales</taxon>
        <taxon>Spizellomycetaceae</taxon>
        <taxon>Spizellomyces</taxon>
    </lineage>
</organism>
<dbReference type="InterPro" id="IPR027267">
    <property type="entry name" value="AH/BAR_dom_sf"/>
</dbReference>
<dbReference type="RefSeq" id="XP_016604722.1">
    <property type="nucleotide sequence ID" value="XM_016756043.1"/>
</dbReference>
<reference evidence="3 4" key="1">
    <citation type="submission" date="2009-08" db="EMBL/GenBank/DDBJ databases">
        <title>The Genome Sequence of Spizellomyces punctatus strain DAOM BR117.</title>
        <authorList>
            <consortium name="The Broad Institute Genome Sequencing Platform"/>
            <person name="Russ C."/>
            <person name="Cuomo C."/>
            <person name="Shea T."/>
            <person name="Young S.K."/>
            <person name="Zeng Q."/>
            <person name="Koehrsen M."/>
            <person name="Haas B."/>
            <person name="Borodovsky M."/>
            <person name="Guigo R."/>
            <person name="Alvarado L."/>
            <person name="Berlin A."/>
            <person name="Bochicchio J."/>
            <person name="Borenstein D."/>
            <person name="Chapman S."/>
            <person name="Chen Z."/>
            <person name="Engels R."/>
            <person name="Freedman E."/>
            <person name="Gellesch M."/>
            <person name="Goldberg J."/>
            <person name="Griggs A."/>
            <person name="Gujja S."/>
            <person name="Heiman D."/>
            <person name="Hepburn T."/>
            <person name="Howarth C."/>
            <person name="Jen D."/>
            <person name="Larson L."/>
            <person name="Lewis B."/>
            <person name="Mehta T."/>
            <person name="Park D."/>
            <person name="Pearson M."/>
            <person name="Roberts A."/>
            <person name="Saif S."/>
            <person name="Shenoy N."/>
            <person name="Sisk P."/>
            <person name="Stolte C."/>
            <person name="Sykes S."/>
            <person name="Thomson T."/>
            <person name="Walk T."/>
            <person name="White J."/>
            <person name="Yandava C."/>
            <person name="Burger G."/>
            <person name="Gray M.W."/>
            <person name="Holland P.W.H."/>
            <person name="King N."/>
            <person name="Lang F.B.F."/>
            <person name="Roger A.J."/>
            <person name="Ruiz-Trillo I."/>
            <person name="Lander E."/>
            <person name="Nusbaum C."/>
        </authorList>
    </citation>
    <scope>NUCLEOTIDE SEQUENCE [LARGE SCALE GENOMIC DNA]</scope>
    <source>
        <strain evidence="3 4">DAOM BR117</strain>
    </source>
</reference>
<dbReference type="PANTHER" id="PTHR21223:SF2">
    <property type="entry name" value="CBY1-INTERACTING BAR DOMAIN-CONTAINING PROTEIN HOMOLOG"/>
    <property type="match status" value="1"/>
</dbReference>
<accession>A0A0L0H648</accession>
<feature type="coiled-coil region" evidence="1">
    <location>
        <begin position="19"/>
        <end position="46"/>
    </location>
</feature>
<dbReference type="AlphaFoldDB" id="A0A0L0H648"/>
<dbReference type="VEuPathDB" id="FungiDB:SPPG_07895"/>
<dbReference type="GeneID" id="27691079"/>
<dbReference type="InParanoid" id="A0A0L0H648"/>
<evidence type="ECO:0000313" key="3">
    <source>
        <dbReference type="EMBL" id="KNC96682.1"/>
    </source>
</evidence>
<evidence type="ECO:0000313" key="4">
    <source>
        <dbReference type="Proteomes" id="UP000053201"/>
    </source>
</evidence>
<feature type="compositionally biased region" description="Basic residues" evidence="2">
    <location>
        <begin position="254"/>
        <end position="269"/>
    </location>
</feature>
<dbReference type="Pfam" id="PF06730">
    <property type="entry name" value="FAM92"/>
    <property type="match status" value="1"/>
</dbReference>
<name>A0A0L0H648_SPIPD</name>